<evidence type="ECO:0000256" key="7">
    <source>
        <dbReference type="SAM" id="Phobius"/>
    </source>
</evidence>
<dbReference type="PANTHER" id="PTHR23511:SF38">
    <property type="entry name" value="SYNAPTIC VESICLE 2-RELATED PROTEIN-LIKE PROTEIN"/>
    <property type="match status" value="1"/>
</dbReference>
<evidence type="ECO:0000256" key="2">
    <source>
        <dbReference type="ARBA" id="ARBA00022448"/>
    </source>
</evidence>
<evidence type="ECO:0000256" key="6">
    <source>
        <dbReference type="SAM" id="MobiDB-lite"/>
    </source>
</evidence>
<feature type="compositionally biased region" description="Polar residues" evidence="6">
    <location>
        <begin position="10"/>
        <end position="23"/>
    </location>
</feature>
<evidence type="ECO:0000256" key="1">
    <source>
        <dbReference type="ARBA" id="ARBA00004141"/>
    </source>
</evidence>
<sequence>MVDTVETESRTGTKQTAESVAQDAVDQTGTAGTDIVSILIDSWYLSTGFGKFNLKVMAVCSLIFMNVAFSITSIGFVLPSAACDFKMTTVDKGRLSAAPMLGKHFNKRY</sequence>
<evidence type="ECO:0000256" key="3">
    <source>
        <dbReference type="ARBA" id="ARBA00022692"/>
    </source>
</evidence>
<reference evidence="8" key="1">
    <citation type="submission" date="2019-11" db="EMBL/GenBank/DDBJ databases">
        <title>The nuclear and mitochondrial genomes of Frieseomelitta varia - a highly eusocial stingless bee (Meliponini) with a permanently sterile worker caste.</title>
        <authorList>
            <person name="Freitas F.C.P."/>
            <person name="Lourenco A.P."/>
            <person name="Nunes F.M.F."/>
            <person name="Paschoal A.R."/>
            <person name="Abreu F.C.P."/>
            <person name="Barbin F.O."/>
            <person name="Bataglia L."/>
            <person name="Cardoso-Junior C.A.M."/>
            <person name="Cervoni M.S."/>
            <person name="Silva S.R."/>
            <person name="Dalarmi F."/>
            <person name="Del Lama M.A."/>
            <person name="Depintor T.S."/>
            <person name="Ferreira K.M."/>
            <person name="Goria P.S."/>
            <person name="Jaskot M.C."/>
            <person name="Lago D.C."/>
            <person name="Luna-Lucena D."/>
            <person name="Moda L.M."/>
            <person name="Nascimento L."/>
            <person name="Pedrino M."/>
            <person name="Rabico F.O."/>
            <person name="Sanches F.C."/>
            <person name="Santos D.E."/>
            <person name="Santos C.G."/>
            <person name="Vieira J."/>
            <person name="Lopes T.F."/>
            <person name="Barchuk A.R."/>
            <person name="Hartfelder K."/>
            <person name="Simoes Z.L.P."/>
            <person name="Bitondi M.M.G."/>
            <person name="Pinheiro D.G."/>
        </authorList>
    </citation>
    <scope>NUCLEOTIDE SEQUENCE</scope>
    <source>
        <strain evidence="8">USP_RPSP 00005682</strain>
        <tissue evidence="8">Whole individual</tissue>
    </source>
</reference>
<keyword evidence="9" id="KW-1185">Reference proteome</keyword>
<dbReference type="EMBL" id="WNWW01000567">
    <property type="protein sequence ID" value="KAF3423390.1"/>
    <property type="molecule type" value="Genomic_DNA"/>
</dbReference>
<comment type="caution">
    <text evidence="8">The sequence shown here is derived from an EMBL/GenBank/DDBJ whole genome shotgun (WGS) entry which is preliminary data.</text>
</comment>
<name>A0A833RTY9_9HYME</name>
<proteinExistence type="predicted"/>
<accession>A0A833RTY9</accession>
<evidence type="ECO:0000313" key="8">
    <source>
        <dbReference type="EMBL" id="KAF3423390.1"/>
    </source>
</evidence>
<organism evidence="8 9">
    <name type="scientific">Frieseomelitta varia</name>
    <dbReference type="NCBI Taxonomy" id="561572"/>
    <lineage>
        <taxon>Eukaryota</taxon>
        <taxon>Metazoa</taxon>
        <taxon>Ecdysozoa</taxon>
        <taxon>Arthropoda</taxon>
        <taxon>Hexapoda</taxon>
        <taxon>Insecta</taxon>
        <taxon>Pterygota</taxon>
        <taxon>Neoptera</taxon>
        <taxon>Endopterygota</taxon>
        <taxon>Hymenoptera</taxon>
        <taxon>Apocrita</taxon>
        <taxon>Aculeata</taxon>
        <taxon>Apoidea</taxon>
        <taxon>Anthophila</taxon>
        <taxon>Apidae</taxon>
        <taxon>Frieseomelitta</taxon>
    </lineage>
</organism>
<dbReference type="PANTHER" id="PTHR23511">
    <property type="entry name" value="SYNAPTIC VESICLE GLYCOPROTEIN 2"/>
    <property type="match status" value="1"/>
</dbReference>
<feature type="region of interest" description="Disordered" evidence="6">
    <location>
        <begin position="1"/>
        <end position="23"/>
    </location>
</feature>
<evidence type="ECO:0000256" key="5">
    <source>
        <dbReference type="ARBA" id="ARBA00023136"/>
    </source>
</evidence>
<keyword evidence="2" id="KW-0813">Transport</keyword>
<gene>
    <name evidence="8" type="ORF">E2986_13529</name>
</gene>
<evidence type="ECO:0000313" key="9">
    <source>
        <dbReference type="Proteomes" id="UP000655588"/>
    </source>
</evidence>
<keyword evidence="3 7" id="KW-0812">Transmembrane</keyword>
<evidence type="ECO:0000256" key="4">
    <source>
        <dbReference type="ARBA" id="ARBA00022989"/>
    </source>
</evidence>
<feature type="transmembrane region" description="Helical" evidence="7">
    <location>
        <begin position="56"/>
        <end position="78"/>
    </location>
</feature>
<protein>
    <submittedName>
        <fullName evidence="8">Uncharacterized protein</fullName>
    </submittedName>
</protein>
<keyword evidence="5 7" id="KW-0472">Membrane</keyword>
<dbReference type="AlphaFoldDB" id="A0A833RTY9"/>
<dbReference type="GO" id="GO:0016020">
    <property type="term" value="C:membrane"/>
    <property type="evidence" value="ECO:0007669"/>
    <property type="project" value="UniProtKB-SubCell"/>
</dbReference>
<dbReference type="Proteomes" id="UP000655588">
    <property type="component" value="Unassembled WGS sequence"/>
</dbReference>
<comment type="subcellular location">
    <subcellularLocation>
        <location evidence="1">Membrane</location>
        <topology evidence="1">Multi-pass membrane protein</topology>
    </subcellularLocation>
</comment>
<keyword evidence="4 7" id="KW-1133">Transmembrane helix</keyword>